<name>A0A975HKD8_9GAMM</name>
<keyword evidence="7 11" id="KW-0012">Acyltransferase</keyword>
<feature type="active site" description="Nucleophile" evidence="9">
    <location>
        <position position="397"/>
    </location>
</feature>
<dbReference type="KEGG" id="psym:J1N51_01640"/>
<evidence type="ECO:0000256" key="7">
    <source>
        <dbReference type="ARBA" id="ARBA00023315"/>
    </source>
</evidence>
<dbReference type="NCBIfam" id="TIGR00066">
    <property type="entry name" value="g_glut_trans"/>
    <property type="match status" value="1"/>
</dbReference>
<organism evidence="13 14">
    <name type="scientific">Psychrosphaera ytuae</name>
    <dbReference type="NCBI Taxonomy" id="2820710"/>
    <lineage>
        <taxon>Bacteria</taxon>
        <taxon>Pseudomonadati</taxon>
        <taxon>Pseudomonadota</taxon>
        <taxon>Gammaproteobacteria</taxon>
        <taxon>Alteromonadales</taxon>
        <taxon>Pseudoalteromonadaceae</taxon>
        <taxon>Psychrosphaera</taxon>
    </lineage>
</organism>
<dbReference type="EC" id="3.4.19.13" evidence="11"/>
<feature type="binding site" evidence="10">
    <location>
        <position position="483"/>
    </location>
    <ligand>
        <name>L-glutamate</name>
        <dbReference type="ChEBI" id="CHEBI:29985"/>
    </ligand>
</feature>
<evidence type="ECO:0000256" key="6">
    <source>
        <dbReference type="ARBA" id="ARBA00023145"/>
    </source>
</evidence>
<dbReference type="Gene3D" id="1.10.246.130">
    <property type="match status" value="1"/>
</dbReference>
<dbReference type="InterPro" id="IPR029055">
    <property type="entry name" value="Ntn_hydrolases_N"/>
</dbReference>
<dbReference type="EMBL" id="CP072110">
    <property type="protein sequence ID" value="QTH64214.1"/>
    <property type="molecule type" value="Genomic_DNA"/>
</dbReference>
<gene>
    <name evidence="13" type="primary">ggt</name>
    <name evidence="13" type="ORF">J1N51_01640</name>
</gene>
<evidence type="ECO:0000256" key="8">
    <source>
        <dbReference type="ARBA" id="ARBA00047417"/>
    </source>
</evidence>
<feature type="binding site" evidence="10">
    <location>
        <position position="437"/>
    </location>
    <ligand>
        <name>L-glutamate</name>
        <dbReference type="ChEBI" id="CHEBI:29985"/>
    </ligand>
</feature>
<evidence type="ECO:0000256" key="4">
    <source>
        <dbReference type="ARBA" id="ARBA00022679"/>
    </source>
</evidence>
<dbReference type="PANTHER" id="PTHR43199">
    <property type="entry name" value="GLUTATHIONE HYDROLASE"/>
    <property type="match status" value="1"/>
</dbReference>
<comment type="similarity">
    <text evidence="3 11">Belongs to the gamma-glutamyltransferase family.</text>
</comment>
<evidence type="ECO:0000256" key="11">
    <source>
        <dbReference type="RuleBase" id="RU368036"/>
    </source>
</evidence>
<feature type="binding site" evidence="10">
    <location>
        <position position="108"/>
    </location>
    <ligand>
        <name>L-glutamate</name>
        <dbReference type="ChEBI" id="CHEBI:29985"/>
    </ligand>
</feature>
<accession>A0A975HKD8</accession>
<keyword evidence="14" id="KW-1185">Reference proteome</keyword>
<evidence type="ECO:0000256" key="1">
    <source>
        <dbReference type="ARBA" id="ARBA00001049"/>
    </source>
</evidence>
<dbReference type="PANTHER" id="PTHR43199:SF1">
    <property type="entry name" value="GLUTATHIONE HYDROLASE PROENZYME"/>
    <property type="match status" value="1"/>
</dbReference>
<evidence type="ECO:0000313" key="13">
    <source>
        <dbReference type="EMBL" id="QTH64214.1"/>
    </source>
</evidence>
<evidence type="ECO:0000256" key="2">
    <source>
        <dbReference type="ARBA" id="ARBA00001089"/>
    </source>
</evidence>
<dbReference type="InterPro" id="IPR051792">
    <property type="entry name" value="GGT_bact"/>
</dbReference>
<evidence type="ECO:0000256" key="3">
    <source>
        <dbReference type="ARBA" id="ARBA00009381"/>
    </source>
</evidence>
<comment type="pathway">
    <text evidence="11">Sulfur metabolism; glutathione metabolism.</text>
</comment>
<evidence type="ECO:0000256" key="10">
    <source>
        <dbReference type="PIRSR" id="PIRSR600101-2"/>
    </source>
</evidence>
<comment type="catalytic activity">
    <reaction evidence="1 11">
        <text>an S-substituted glutathione + H2O = an S-substituted L-cysteinylglycine + L-glutamate</text>
        <dbReference type="Rhea" id="RHEA:59468"/>
        <dbReference type="ChEBI" id="CHEBI:15377"/>
        <dbReference type="ChEBI" id="CHEBI:29985"/>
        <dbReference type="ChEBI" id="CHEBI:90779"/>
        <dbReference type="ChEBI" id="CHEBI:143103"/>
        <dbReference type="EC" id="3.4.19.13"/>
    </reaction>
</comment>
<dbReference type="GO" id="GO:0006750">
    <property type="term" value="P:glutathione biosynthetic process"/>
    <property type="evidence" value="ECO:0007669"/>
    <property type="project" value="UniProtKB-KW"/>
</dbReference>
<dbReference type="GO" id="GO:0006751">
    <property type="term" value="P:glutathione catabolic process"/>
    <property type="evidence" value="ECO:0007669"/>
    <property type="project" value="UniProtKB-UniRule"/>
</dbReference>
<keyword evidence="5 11" id="KW-0378">Hydrolase</keyword>
<comment type="PTM">
    <text evidence="11">Cleaved by autocatalysis into a large and a small subunit.</text>
</comment>
<keyword evidence="12" id="KW-0732">Signal</keyword>
<evidence type="ECO:0000313" key="14">
    <source>
        <dbReference type="Proteomes" id="UP000682739"/>
    </source>
</evidence>
<keyword evidence="11" id="KW-0317">Glutathione biosynthesis</keyword>
<dbReference type="Proteomes" id="UP000682739">
    <property type="component" value="Chromosome"/>
</dbReference>
<dbReference type="SUPFAM" id="SSF56235">
    <property type="entry name" value="N-terminal nucleophile aminohydrolases (Ntn hydrolases)"/>
    <property type="match status" value="1"/>
</dbReference>
<reference evidence="13" key="1">
    <citation type="submission" date="2021-03" db="EMBL/GenBank/DDBJ databases">
        <title>Description of Psychrosphaera ytuae sp. nov. isolated from deep sea sediment of South China Sea.</title>
        <authorList>
            <person name="Zhang J."/>
            <person name="Xu X.-D."/>
        </authorList>
    </citation>
    <scope>NUCLEOTIDE SEQUENCE</scope>
    <source>
        <strain evidence="13">MTZ26</strain>
    </source>
</reference>
<feature type="binding site" evidence="10">
    <location>
        <begin position="461"/>
        <end position="462"/>
    </location>
    <ligand>
        <name>L-glutamate</name>
        <dbReference type="ChEBI" id="CHEBI:29985"/>
    </ligand>
</feature>
<dbReference type="AlphaFoldDB" id="A0A975HKD8"/>
<dbReference type="InterPro" id="IPR043137">
    <property type="entry name" value="GGT_ssub_C"/>
</dbReference>
<keyword evidence="6 11" id="KW-0865">Zymogen</keyword>
<comment type="catalytic activity">
    <reaction evidence="8 11">
        <text>an N-terminal (5-L-glutamyl)-[peptide] + an alpha-amino acid = 5-L-glutamyl amino acid + an N-terminal L-alpha-aminoacyl-[peptide]</text>
        <dbReference type="Rhea" id="RHEA:23904"/>
        <dbReference type="Rhea" id="RHEA-COMP:9780"/>
        <dbReference type="Rhea" id="RHEA-COMP:9795"/>
        <dbReference type="ChEBI" id="CHEBI:77644"/>
        <dbReference type="ChEBI" id="CHEBI:78597"/>
        <dbReference type="ChEBI" id="CHEBI:78599"/>
        <dbReference type="ChEBI" id="CHEBI:78608"/>
        <dbReference type="EC" id="2.3.2.2"/>
    </reaction>
</comment>
<evidence type="ECO:0000256" key="12">
    <source>
        <dbReference type="SAM" id="SignalP"/>
    </source>
</evidence>
<protein>
    <recommendedName>
        <fullName evidence="11">Glutathione hydrolase proenzyme</fullName>
        <ecNumber evidence="11">2.3.2.2</ecNumber>
        <ecNumber evidence="11">3.4.19.13</ecNumber>
    </recommendedName>
    <component>
        <recommendedName>
            <fullName evidence="11">Glutathione hydrolase large chain</fullName>
        </recommendedName>
    </component>
    <component>
        <recommendedName>
            <fullName evidence="11">Glutathione hydrolase small chain</fullName>
        </recommendedName>
    </component>
</protein>
<keyword evidence="4 11" id="KW-0808">Transferase</keyword>
<dbReference type="Gene3D" id="3.60.20.40">
    <property type="match status" value="1"/>
</dbReference>
<feature type="signal peptide" evidence="12">
    <location>
        <begin position="1"/>
        <end position="17"/>
    </location>
</feature>
<dbReference type="GO" id="GO:0036374">
    <property type="term" value="F:glutathione hydrolase activity"/>
    <property type="evidence" value="ECO:0007669"/>
    <property type="project" value="UniProtKB-UniRule"/>
</dbReference>
<proteinExistence type="inferred from homology"/>
<feature type="chain" id="PRO_5036962470" description="Glutathione hydrolase proenzyme" evidence="12">
    <location>
        <begin position="18"/>
        <end position="576"/>
    </location>
</feature>
<dbReference type="EC" id="2.3.2.2" evidence="11"/>
<dbReference type="RefSeq" id="WP_208832269.1">
    <property type="nucleotide sequence ID" value="NZ_CP072110.1"/>
</dbReference>
<dbReference type="InterPro" id="IPR043138">
    <property type="entry name" value="GGT_lsub"/>
</dbReference>
<sequence length="576" mass="62308">MRLLTLIPLLFASTAFADKASRAVPEAFTGLNYTKASFSEKAMVSAANPHAVNAAVSMLKKGGSAVDAAIAAQLMLTLVEPQSSGIGGGAFMLHYNADAKLLESYDGRETAPSKATPSLFLDSNGKPLRWIDAVVGGRSVGVPGILKMLEMAHKEHGKLEWKALFEPTIKLAQSGFVVSPRLAKLVQMEMNPGLRHSETASSYFFPNGEPIKAGSILKNLAYAETLQVLAEKGASAFYKGDIAKNIAQAVQSSNAAPGLLREVDLANYQAKKRVPVCVEYKSAESYEICSMGPPSSGGITVLQILKMLEGFDLNEFPYEHPNTIHKYTQAARLAFADRDKYMADSDFIDVPIQNLLDTNYLKERAKLISNSRDMGKASAGVFGSDLHENVSVEQPNTTHMSIVDPFGNAVSMTSSIEMGFGSTVMANGFLLNNQLTDFSLKPEVDGKLVANRVEANKRPRSSMTPVIIFKDDKVFAVIGSPGGSRIINYVGYALLGLLEYGLDMKQVIDAPRISNRNGYTSIEAGYNNDRLKAELERKGHKVRVMNMTSGIHGILRTDKGWQGAADPRREGTAVGL</sequence>
<comment type="catalytic activity">
    <reaction evidence="2 11">
        <text>glutathione + H2O = L-cysteinylglycine + L-glutamate</text>
        <dbReference type="Rhea" id="RHEA:28807"/>
        <dbReference type="ChEBI" id="CHEBI:15377"/>
        <dbReference type="ChEBI" id="CHEBI:29985"/>
        <dbReference type="ChEBI" id="CHEBI:57925"/>
        <dbReference type="ChEBI" id="CHEBI:61694"/>
        <dbReference type="EC" id="3.4.19.13"/>
    </reaction>
</comment>
<dbReference type="PRINTS" id="PR01210">
    <property type="entry name" value="GGTRANSPTASE"/>
</dbReference>
<dbReference type="InterPro" id="IPR000101">
    <property type="entry name" value="GGT_peptidase"/>
</dbReference>
<comment type="subunit">
    <text evidence="11">This enzyme consists of two polypeptide chains, which are synthesized in precursor form from a single polypeptide.</text>
</comment>
<dbReference type="Pfam" id="PF01019">
    <property type="entry name" value="G_glu_transpept"/>
    <property type="match status" value="1"/>
</dbReference>
<evidence type="ECO:0000256" key="5">
    <source>
        <dbReference type="ARBA" id="ARBA00022801"/>
    </source>
</evidence>
<evidence type="ECO:0000256" key="9">
    <source>
        <dbReference type="PIRSR" id="PIRSR600101-1"/>
    </source>
</evidence>
<dbReference type="GO" id="GO:0103068">
    <property type="term" value="F:leukotriene C4 gamma-glutamyl transferase activity"/>
    <property type="evidence" value="ECO:0007669"/>
    <property type="project" value="UniProtKB-EC"/>
</dbReference>